<comment type="caution">
    <text evidence="1">The sequence shown here is derived from an EMBL/GenBank/DDBJ whole genome shotgun (WGS) entry which is preliminary data.</text>
</comment>
<accession>A0A939TS37</accession>
<dbReference type="Proteomes" id="UP000668403">
    <property type="component" value="Unassembled WGS sequence"/>
</dbReference>
<sequence length="197" mass="20885">MNRTAQTRGLGSLAALASLVGLLCTVLIAGLATTQAGFSDRTGTTVNGDAGIGGTFDLGVRDGTAIVDAPDDASALEIAFTPAGEKFRIAKPLTYETTLVNRKQSVTGAVRVRLYDPDPVTNDLFAQLRFTMTIDDRVVATKLSAQAIEDLALAIDDVAPEAEHKVRLDVVLDPDISHDYHNTETQIGVRFEGVSTP</sequence>
<gene>
    <name evidence="1" type="ORF">J4H85_11845</name>
</gene>
<evidence type="ECO:0000313" key="1">
    <source>
        <dbReference type="EMBL" id="MBO2990687.1"/>
    </source>
</evidence>
<keyword evidence="2" id="KW-1185">Reference proteome</keyword>
<dbReference type="AlphaFoldDB" id="A0A939TS37"/>
<dbReference type="RefSeq" id="WP_208239879.1">
    <property type="nucleotide sequence ID" value="NZ_BAAAQU010000002.1"/>
</dbReference>
<organism evidence="1 2">
    <name type="scientific">Leucobacter tardus</name>
    <dbReference type="NCBI Taxonomy" id="501483"/>
    <lineage>
        <taxon>Bacteria</taxon>
        <taxon>Bacillati</taxon>
        <taxon>Actinomycetota</taxon>
        <taxon>Actinomycetes</taxon>
        <taxon>Micrococcales</taxon>
        <taxon>Microbacteriaceae</taxon>
        <taxon>Leucobacter</taxon>
    </lineage>
</organism>
<name>A0A939TS37_9MICO</name>
<evidence type="ECO:0000313" key="2">
    <source>
        <dbReference type="Proteomes" id="UP000668403"/>
    </source>
</evidence>
<protein>
    <submittedName>
        <fullName evidence="1">Uncharacterized protein</fullName>
    </submittedName>
</protein>
<proteinExistence type="predicted"/>
<dbReference type="EMBL" id="JAGFBF010000005">
    <property type="protein sequence ID" value="MBO2990687.1"/>
    <property type="molecule type" value="Genomic_DNA"/>
</dbReference>
<reference evidence="1" key="1">
    <citation type="submission" date="2021-03" db="EMBL/GenBank/DDBJ databases">
        <title>Leucobacter chromiisoli sp. nov., isolated from chromium-containing soil of chemical plant.</title>
        <authorList>
            <person name="Xu Z."/>
        </authorList>
    </citation>
    <scope>NUCLEOTIDE SEQUENCE</scope>
    <source>
        <strain evidence="1">K 70/01</strain>
    </source>
</reference>